<proteinExistence type="predicted"/>
<gene>
    <name evidence="2" type="primary">spoIIR</name>
    <name evidence="2" type="ORF">ACFO4N_14260</name>
</gene>
<dbReference type="RefSeq" id="WP_376846963.1">
    <property type="nucleotide sequence ID" value="NZ_JBHSFW010000013.1"/>
</dbReference>
<sequence>MKQKAILVIILSLLTFMTIMHIEQNLSKAQGRGTKIPEDAIRLRILANSDSSADQAVKRSVRDAVNANVENWVRHLKTAKQAKRVIRSHLDDIRETVKEKLQSMNLDETFTVTLGKADFPTKMYGGYVYPAGKYEALVVTLGKGKGANWWCVLFPPLCFLDFSNGDAVKPDPSPAMTHEKHGSLNHNEPVKKKDNDVKVRFFVVDLFDNVANFFKRLFN</sequence>
<reference evidence="3" key="1">
    <citation type="journal article" date="2019" name="Int. J. Syst. Evol. Microbiol.">
        <title>The Global Catalogue of Microorganisms (GCM) 10K type strain sequencing project: providing services to taxonomists for standard genome sequencing and annotation.</title>
        <authorList>
            <consortium name="The Broad Institute Genomics Platform"/>
            <consortium name="The Broad Institute Genome Sequencing Center for Infectious Disease"/>
            <person name="Wu L."/>
            <person name="Ma J."/>
        </authorList>
    </citation>
    <scope>NUCLEOTIDE SEQUENCE [LARGE SCALE GENOMIC DNA]</scope>
    <source>
        <strain evidence="3">CGMCC 1.16306</strain>
    </source>
</reference>
<accession>A0ABV9GRI2</accession>
<organism evidence="2 3">
    <name type="scientific">Camelliibacillus cellulosilyticus</name>
    <dbReference type="NCBI Taxonomy" id="2174486"/>
    <lineage>
        <taxon>Bacteria</taxon>
        <taxon>Bacillati</taxon>
        <taxon>Bacillota</taxon>
        <taxon>Bacilli</taxon>
        <taxon>Bacillales</taxon>
        <taxon>Sporolactobacillaceae</taxon>
        <taxon>Camelliibacillus</taxon>
    </lineage>
</organism>
<dbReference type="EMBL" id="JBHSFW010000013">
    <property type="protein sequence ID" value="MFC4619872.1"/>
    <property type="molecule type" value="Genomic_DNA"/>
</dbReference>
<keyword evidence="3" id="KW-1185">Reference proteome</keyword>
<dbReference type="Proteomes" id="UP001596022">
    <property type="component" value="Unassembled WGS sequence"/>
</dbReference>
<evidence type="ECO:0000313" key="2">
    <source>
        <dbReference type="EMBL" id="MFC4619872.1"/>
    </source>
</evidence>
<dbReference type="NCBIfam" id="TIGR02837">
    <property type="entry name" value="spore_II_R"/>
    <property type="match status" value="1"/>
</dbReference>
<evidence type="ECO:0000313" key="3">
    <source>
        <dbReference type="Proteomes" id="UP001596022"/>
    </source>
</evidence>
<comment type="caution">
    <text evidence="2">The sequence shown here is derived from an EMBL/GenBank/DDBJ whole genome shotgun (WGS) entry which is preliminary data.</text>
</comment>
<protein>
    <submittedName>
        <fullName evidence="2">Stage II sporulation protein R</fullName>
    </submittedName>
</protein>
<name>A0ABV9GRI2_9BACL</name>
<feature type="region of interest" description="Disordered" evidence="1">
    <location>
        <begin position="171"/>
        <end position="190"/>
    </location>
</feature>
<dbReference type="Pfam" id="PF09551">
    <property type="entry name" value="Spore_II_R"/>
    <property type="match status" value="1"/>
</dbReference>
<feature type="compositionally biased region" description="Basic and acidic residues" evidence="1">
    <location>
        <begin position="177"/>
        <end position="190"/>
    </location>
</feature>
<evidence type="ECO:0000256" key="1">
    <source>
        <dbReference type="SAM" id="MobiDB-lite"/>
    </source>
</evidence>
<dbReference type="InterPro" id="IPR014202">
    <property type="entry name" value="Spore_II_R"/>
</dbReference>